<sequence length="259" mass="28818">MTNLDYCALVLFGASWLLFASLTSGRIALPRPSLTKVMSMRRRMWIYNAIKRDLRMIDTQIMAGLQNGTAFFASTSIIAMGGCFAMLGATDEVDAVLRDLPFVGVGGRVAFEFKVCGLIAILGYSFFKFGWSYRLFNYCTILFGCLPMAEEARRNPERTKRDAEAVIAINIIAGMNFNAGLRAIFMSIGYLGWFLNAYMFMVMTVFIFSVLVHRQFFSSARLAVMAQTELDGAEIGVESHEKDEFQGSAKQASTLPHSS</sequence>
<dbReference type="AlphaFoldDB" id="A0A4S4A177"/>
<dbReference type="InterPro" id="IPR006747">
    <property type="entry name" value="DUF599"/>
</dbReference>
<feature type="transmembrane region" description="Helical" evidence="2">
    <location>
        <begin position="70"/>
        <end position="89"/>
    </location>
</feature>
<evidence type="ECO:0000256" key="1">
    <source>
        <dbReference type="SAM" id="MobiDB-lite"/>
    </source>
</evidence>
<feature type="region of interest" description="Disordered" evidence="1">
    <location>
        <begin position="240"/>
        <end position="259"/>
    </location>
</feature>
<evidence type="ECO:0000313" key="3">
    <source>
        <dbReference type="EMBL" id="THF52038.1"/>
    </source>
</evidence>
<keyword evidence="2" id="KW-0812">Transmembrane</keyword>
<feature type="transmembrane region" description="Helical" evidence="2">
    <location>
        <begin position="109"/>
        <end position="127"/>
    </location>
</feature>
<dbReference type="PANTHER" id="PTHR31881">
    <property type="match status" value="1"/>
</dbReference>
<dbReference type="RefSeq" id="WP_190235148.1">
    <property type="nucleotide sequence ID" value="NZ_SSOA01000002.1"/>
</dbReference>
<dbReference type="PANTHER" id="PTHR31881:SF6">
    <property type="entry name" value="OS09G0494600 PROTEIN"/>
    <property type="match status" value="1"/>
</dbReference>
<dbReference type="Proteomes" id="UP000310754">
    <property type="component" value="Unassembled WGS sequence"/>
</dbReference>
<feature type="transmembrane region" description="Helical" evidence="2">
    <location>
        <begin position="6"/>
        <end position="29"/>
    </location>
</feature>
<keyword evidence="2" id="KW-1133">Transmembrane helix</keyword>
<gene>
    <name evidence="3" type="ORF">E6C51_04220</name>
</gene>
<keyword evidence="4" id="KW-1185">Reference proteome</keyword>
<dbReference type="Pfam" id="PF04654">
    <property type="entry name" value="DUF599"/>
    <property type="match status" value="1"/>
</dbReference>
<accession>A0A4S4A177</accession>
<name>A0A4S4A177_9HYPH</name>
<protein>
    <submittedName>
        <fullName evidence="3">DUF599 family protein</fullName>
    </submittedName>
</protein>
<evidence type="ECO:0000313" key="4">
    <source>
        <dbReference type="Proteomes" id="UP000310754"/>
    </source>
</evidence>
<feature type="transmembrane region" description="Helical" evidence="2">
    <location>
        <begin position="191"/>
        <end position="212"/>
    </location>
</feature>
<feature type="transmembrane region" description="Helical" evidence="2">
    <location>
        <begin position="163"/>
        <end position="185"/>
    </location>
</feature>
<dbReference type="EMBL" id="SSOA01000002">
    <property type="protein sequence ID" value="THF52038.1"/>
    <property type="molecule type" value="Genomic_DNA"/>
</dbReference>
<proteinExistence type="predicted"/>
<reference evidence="3 4" key="1">
    <citation type="submission" date="2019-04" db="EMBL/GenBank/DDBJ databases">
        <title>Rhizobium terrae sp. nov., isolated from a paddy soil.</title>
        <authorList>
            <person name="Lin S.-Y."/>
            <person name="Hameed A."/>
            <person name="Huang H.-I."/>
            <person name="Young C.-C."/>
        </authorList>
    </citation>
    <scope>NUCLEOTIDE SEQUENCE [LARGE SCALE GENOMIC DNA]</scope>
    <source>
        <strain evidence="3 4">CC-HIH110</strain>
    </source>
</reference>
<evidence type="ECO:0000256" key="2">
    <source>
        <dbReference type="SAM" id="Phobius"/>
    </source>
</evidence>
<organism evidence="3 4">
    <name type="scientific">Allorhizobium terrae</name>
    <dbReference type="NCBI Taxonomy" id="1848972"/>
    <lineage>
        <taxon>Bacteria</taxon>
        <taxon>Pseudomonadati</taxon>
        <taxon>Pseudomonadota</taxon>
        <taxon>Alphaproteobacteria</taxon>
        <taxon>Hyphomicrobiales</taxon>
        <taxon>Rhizobiaceae</taxon>
        <taxon>Rhizobium/Agrobacterium group</taxon>
        <taxon>Allorhizobium</taxon>
    </lineage>
</organism>
<feature type="compositionally biased region" description="Polar residues" evidence="1">
    <location>
        <begin position="248"/>
        <end position="259"/>
    </location>
</feature>
<keyword evidence="2" id="KW-0472">Membrane</keyword>
<comment type="caution">
    <text evidence="3">The sequence shown here is derived from an EMBL/GenBank/DDBJ whole genome shotgun (WGS) entry which is preliminary data.</text>
</comment>